<comment type="caution">
    <text evidence="2">The sequence shown here is derived from an EMBL/GenBank/DDBJ whole genome shotgun (WGS) entry which is preliminary data.</text>
</comment>
<evidence type="ECO:0000313" key="3">
    <source>
        <dbReference type="Proteomes" id="UP000466442"/>
    </source>
</evidence>
<keyword evidence="3" id="KW-1185">Reference proteome</keyword>
<evidence type="ECO:0000313" key="2">
    <source>
        <dbReference type="EMBL" id="KAF6199151.1"/>
    </source>
</evidence>
<keyword evidence="1" id="KW-0732">Signal</keyword>
<dbReference type="AlphaFoldDB" id="A0A8S9WSS2"/>
<gene>
    <name evidence="2" type="ORF">GE061_007176</name>
</gene>
<organism evidence="2 3">
    <name type="scientific">Apolygus lucorum</name>
    <name type="common">Small green plant bug</name>
    <name type="synonym">Lygocoris lucorum</name>
    <dbReference type="NCBI Taxonomy" id="248454"/>
    <lineage>
        <taxon>Eukaryota</taxon>
        <taxon>Metazoa</taxon>
        <taxon>Ecdysozoa</taxon>
        <taxon>Arthropoda</taxon>
        <taxon>Hexapoda</taxon>
        <taxon>Insecta</taxon>
        <taxon>Pterygota</taxon>
        <taxon>Neoptera</taxon>
        <taxon>Paraneoptera</taxon>
        <taxon>Hemiptera</taxon>
        <taxon>Heteroptera</taxon>
        <taxon>Panheteroptera</taxon>
        <taxon>Cimicomorpha</taxon>
        <taxon>Miridae</taxon>
        <taxon>Mirini</taxon>
        <taxon>Apolygus</taxon>
    </lineage>
</organism>
<reference evidence="2" key="1">
    <citation type="journal article" date="2021" name="Mol. Ecol. Resour.">
        <title>Apolygus lucorum genome provides insights into omnivorousness and mesophyll feeding.</title>
        <authorList>
            <person name="Liu Y."/>
            <person name="Liu H."/>
            <person name="Wang H."/>
            <person name="Huang T."/>
            <person name="Liu B."/>
            <person name="Yang B."/>
            <person name="Yin L."/>
            <person name="Li B."/>
            <person name="Zhang Y."/>
            <person name="Zhang S."/>
            <person name="Jiang F."/>
            <person name="Zhang X."/>
            <person name="Ren Y."/>
            <person name="Wang B."/>
            <person name="Wang S."/>
            <person name="Lu Y."/>
            <person name="Wu K."/>
            <person name="Fan W."/>
            <person name="Wang G."/>
        </authorList>
    </citation>
    <scope>NUCLEOTIDE SEQUENCE</scope>
    <source>
        <strain evidence="2">12Hb</strain>
    </source>
</reference>
<dbReference type="Proteomes" id="UP000466442">
    <property type="component" value="Unassembled WGS sequence"/>
</dbReference>
<protein>
    <submittedName>
        <fullName evidence="2">Uncharacterized protein</fullName>
    </submittedName>
</protein>
<name>A0A8S9WSS2_APOLU</name>
<proteinExistence type="predicted"/>
<evidence type="ECO:0000256" key="1">
    <source>
        <dbReference type="SAM" id="SignalP"/>
    </source>
</evidence>
<feature type="signal peptide" evidence="1">
    <location>
        <begin position="1"/>
        <end position="16"/>
    </location>
</feature>
<dbReference type="EMBL" id="WIXP02000015">
    <property type="protein sequence ID" value="KAF6199151.1"/>
    <property type="molecule type" value="Genomic_DNA"/>
</dbReference>
<feature type="chain" id="PRO_5035715077" evidence="1">
    <location>
        <begin position="17"/>
        <end position="76"/>
    </location>
</feature>
<sequence length="76" mass="8838">MKVLLLLVALFASAFAQPHHFSRKCPEPAPSKSELGCHELYLVRDRERHPDRMASYDVLRKLEDQHEMLFMDSLAD</sequence>
<accession>A0A8S9WSS2</accession>